<dbReference type="FunFam" id="3.30.70.270:FF:000001">
    <property type="entry name" value="Diguanylate cyclase domain protein"/>
    <property type="match status" value="1"/>
</dbReference>
<dbReference type="InterPro" id="IPR050469">
    <property type="entry name" value="Diguanylate_Cyclase"/>
</dbReference>
<dbReference type="EMBL" id="SWKR01000001">
    <property type="protein sequence ID" value="TKD53045.1"/>
    <property type="molecule type" value="Genomic_DNA"/>
</dbReference>
<dbReference type="SUPFAM" id="SSF55785">
    <property type="entry name" value="PYP-like sensor domain (PAS domain)"/>
    <property type="match status" value="1"/>
</dbReference>
<dbReference type="InterPro" id="IPR000014">
    <property type="entry name" value="PAS"/>
</dbReference>
<feature type="transmembrane region" description="Helical" evidence="8">
    <location>
        <begin position="235"/>
        <end position="253"/>
    </location>
</feature>
<dbReference type="GO" id="GO:0043709">
    <property type="term" value="P:cell adhesion involved in single-species biofilm formation"/>
    <property type="evidence" value="ECO:0007669"/>
    <property type="project" value="TreeGrafter"/>
</dbReference>
<gene>
    <name evidence="11" type="ORF">FBR43_01500</name>
</gene>
<feature type="transmembrane region" description="Helical" evidence="8">
    <location>
        <begin position="273"/>
        <end position="289"/>
    </location>
</feature>
<accession>A0A4U1L9E8</accession>
<dbReference type="PROSITE" id="PS50887">
    <property type="entry name" value="GGDEF"/>
    <property type="match status" value="1"/>
</dbReference>
<dbReference type="PROSITE" id="PS50112">
    <property type="entry name" value="PAS"/>
    <property type="match status" value="1"/>
</dbReference>
<comment type="subcellular location">
    <subcellularLocation>
        <location evidence="1">Cell membrane</location>
        <topology evidence="1">Multi-pass membrane protein</topology>
    </subcellularLocation>
</comment>
<dbReference type="NCBIfam" id="TIGR00229">
    <property type="entry name" value="sensory_box"/>
    <property type="match status" value="1"/>
</dbReference>
<evidence type="ECO:0000259" key="9">
    <source>
        <dbReference type="PROSITE" id="PS50112"/>
    </source>
</evidence>
<keyword evidence="5 8" id="KW-1133">Transmembrane helix</keyword>
<dbReference type="Pfam" id="PF08447">
    <property type="entry name" value="PAS_3"/>
    <property type="match status" value="1"/>
</dbReference>
<evidence type="ECO:0000256" key="1">
    <source>
        <dbReference type="ARBA" id="ARBA00004651"/>
    </source>
</evidence>
<dbReference type="RefSeq" id="WP_136941465.1">
    <property type="nucleotide sequence ID" value="NZ_SWKR01000001.1"/>
</dbReference>
<dbReference type="InterPro" id="IPR013655">
    <property type="entry name" value="PAS_fold_3"/>
</dbReference>
<dbReference type="OrthoDB" id="9812260at2"/>
<feature type="domain" description="GGDEF" evidence="10">
    <location>
        <begin position="461"/>
        <end position="592"/>
    </location>
</feature>
<evidence type="ECO:0000256" key="8">
    <source>
        <dbReference type="SAM" id="Phobius"/>
    </source>
</evidence>
<evidence type="ECO:0000256" key="5">
    <source>
        <dbReference type="ARBA" id="ARBA00022989"/>
    </source>
</evidence>
<name>A0A4U1L9E8_9SPHN</name>
<dbReference type="Gene3D" id="3.30.70.270">
    <property type="match status" value="1"/>
</dbReference>
<keyword evidence="12" id="KW-1185">Reference proteome</keyword>
<dbReference type="PANTHER" id="PTHR45138:SF9">
    <property type="entry name" value="DIGUANYLATE CYCLASE DGCM-RELATED"/>
    <property type="match status" value="1"/>
</dbReference>
<feature type="transmembrane region" description="Helical" evidence="8">
    <location>
        <begin position="12"/>
        <end position="30"/>
    </location>
</feature>
<feature type="domain" description="PAS" evidence="9">
    <location>
        <begin position="304"/>
        <end position="375"/>
    </location>
</feature>
<protein>
    <recommendedName>
        <fullName evidence="2">diguanylate cyclase</fullName>
        <ecNumber evidence="2">2.7.7.65</ecNumber>
    </recommendedName>
</protein>
<evidence type="ECO:0000256" key="3">
    <source>
        <dbReference type="ARBA" id="ARBA00022475"/>
    </source>
</evidence>
<dbReference type="Pfam" id="PF05231">
    <property type="entry name" value="MASE1"/>
    <property type="match status" value="1"/>
</dbReference>
<dbReference type="InterPro" id="IPR035965">
    <property type="entry name" value="PAS-like_dom_sf"/>
</dbReference>
<evidence type="ECO:0000313" key="11">
    <source>
        <dbReference type="EMBL" id="TKD53045.1"/>
    </source>
</evidence>
<dbReference type="EC" id="2.7.7.65" evidence="2"/>
<dbReference type="InterPro" id="IPR000160">
    <property type="entry name" value="GGDEF_dom"/>
</dbReference>
<feature type="transmembrane region" description="Helical" evidence="8">
    <location>
        <begin position="157"/>
        <end position="176"/>
    </location>
</feature>
<dbReference type="InterPro" id="IPR029787">
    <property type="entry name" value="Nucleotide_cyclase"/>
</dbReference>
<evidence type="ECO:0000259" key="10">
    <source>
        <dbReference type="PROSITE" id="PS50887"/>
    </source>
</evidence>
<dbReference type="AlphaFoldDB" id="A0A4U1L9E8"/>
<dbReference type="InterPro" id="IPR007895">
    <property type="entry name" value="MASE1"/>
</dbReference>
<dbReference type="InterPro" id="IPR043128">
    <property type="entry name" value="Rev_trsase/Diguanyl_cyclase"/>
</dbReference>
<feature type="transmembrane region" description="Helical" evidence="8">
    <location>
        <begin position="60"/>
        <end position="78"/>
    </location>
</feature>
<evidence type="ECO:0000313" key="12">
    <source>
        <dbReference type="Proteomes" id="UP000309138"/>
    </source>
</evidence>
<evidence type="ECO:0000256" key="7">
    <source>
        <dbReference type="ARBA" id="ARBA00034247"/>
    </source>
</evidence>
<proteinExistence type="predicted"/>
<keyword evidence="3" id="KW-1003">Cell membrane</keyword>
<sequence length="592" mass="62796">MPSFPRSILPSRRLWITGIGYVAATIGPVLFTRYGGGVACMWIATAVLAPFLVDMPRRHWPGVLLAAGIASAAVTAMLGLGPAAALPLAALNVAEAAMLAWILQRERRPDESTLASIDQVAVLLLGGLGVCTITGVAGAAVASAVTGTDYGPNLVNWIAGHALGIIIFAPVVMLALRGDVRDWLHHSTRGERIEAAFIVTVVGITAFGCFSQHALPLLFLPVLPVMMATFRAGRIGAAVSIVLLAGMAMTLTLRGEGPIALVDASPAFKVQFLQFYLATVVLAVLPAAADLRRRGEVLDRLAVSEARYRLLADNATDVIMSIDPAGTITYLSPSVEKFGGSYTPAELVGTQSIELIHPDHKRAVRRACIDALERPGETHIIEYRGLPRIDGGIWLESRIRATKGSQGELVCAIIDISARKAAEAELKRAAMTDPLTGLANRRAFNDALDRLCAAAARNGAEAGALAIFDIDHFKAINDRFGHDAGDRVLEAFARIAREVTRATDLVARLGGEEFGLLLPGAGTAHADEVCERLRRAFANNLTPANAGIIQATVSAGLARIEPGVAREPMMRAVDAALYRAKHLGRDRLELAA</sequence>
<keyword evidence="4 8" id="KW-0812">Transmembrane</keyword>
<comment type="catalytic activity">
    <reaction evidence="7">
        <text>2 GTP = 3',3'-c-di-GMP + 2 diphosphate</text>
        <dbReference type="Rhea" id="RHEA:24898"/>
        <dbReference type="ChEBI" id="CHEBI:33019"/>
        <dbReference type="ChEBI" id="CHEBI:37565"/>
        <dbReference type="ChEBI" id="CHEBI:58805"/>
        <dbReference type="EC" id="2.7.7.65"/>
    </reaction>
</comment>
<feature type="transmembrane region" description="Helical" evidence="8">
    <location>
        <begin position="196"/>
        <end position="215"/>
    </location>
</feature>
<dbReference type="CDD" id="cd00130">
    <property type="entry name" value="PAS"/>
    <property type="match status" value="1"/>
</dbReference>
<evidence type="ECO:0000256" key="4">
    <source>
        <dbReference type="ARBA" id="ARBA00022692"/>
    </source>
</evidence>
<evidence type="ECO:0000256" key="6">
    <source>
        <dbReference type="ARBA" id="ARBA00023136"/>
    </source>
</evidence>
<dbReference type="Gene3D" id="3.30.450.20">
    <property type="entry name" value="PAS domain"/>
    <property type="match status" value="1"/>
</dbReference>
<dbReference type="GO" id="GO:0005886">
    <property type="term" value="C:plasma membrane"/>
    <property type="evidence" value="ECO:0007669"/>
    <property type="project" value="UniProtKB-SubCell"/>
</dbReference>
<dbReference type="CDD" id="cd01949">
    <property type="entry name" value="GGDEF"/>
    <property type="match status" value="1"/>
</dbReference>
<dbReference type="SMART" id="SM00091">
    <property type="entry name" value="PAS"/>
    <property type="match status" value="1"/>
</dbReference>
<dbReference type="GO" id="GO:0052621">
    <property type="term" value="F:diguanylate cyclase activity"/>
    <property type="evidence" value="ECO:0007669"/>
    <property type="project" value="UniProtKB-EC"/>
</dbReference>
<evidence type="ECO:0000256" key="2">
    <source>
        <dbReference type="ARBA" id="ARBA00012528"/>
    </source>
</evidence>
<reference evidence="11 12" key="1">
    <citation type="submission" date="2019-04" db="EMBL/GenBank/DDBJ databases">
        <authorList>
            <person name="Yang Y."/>
            <person name="Wei D."/>
        </authorList>
    </citation>
    <scope>NUCLEOTIDE SEQUENCE [LARGE SCALE GENOMIC DNA]</scope>
    <source>
        <strain evidence="11 12">L-1-4w-11</strain>
    </source>
</reference>
<feature type="transmembrane region" description="Helical" evidence="8">
    <location>
        <begin position="84"/>
        <end position="103"/>
    </location>
</feature>
<comment type="caution">
    <text evidence="11">The sequence shown here is derived from an EMBL/GenBank/DDBJ whole genome shotgun (WGS) entry which is preliminary data.</text>
</comment>
<dbReference type="SUPFAM" id="SSF55073">
    <property type="entry name" value="Nucleotide cyclase"/>
    <property type="match status" value="1"/>
</dbReference>
<dbReference type="Proteomes" id="UP000309138">
    <property type="component" value="Unassembled WGS sequence"/>
</dbReference>
<dbReference type="PANTHER" id="PTHR45138">
    <property type="entry name" value="REGULATORY COMPONENTS OF SENSORY TRANSDUCTION SYSTEM"/>
    <property type="match status" value="1"/>
</dbReference>
<feature type="transmembrane region" description="Helical" evidence="8">
    <location>
        <begin position="36"/>
        <end position="53"/>
    </location>
</feature>
<keyword evidence="6 8" id="KW-0472">Membrane</keyword>
<dbReference type="NCBIfam" id="TIGR00254">
    <property type="entry name" value="GGDEF"/>
    <property type="match status" value="1"/>
</dbReference>
<dbReference type="SMART" id="SM00267">
    <property type="entry name" value="GGDEF"/>
    <property type="match status" value="1"/>
</dbReference>
<feature type="transmembrane region" description="Helical" evidence="8">
    <location>
        <begin position="123"/>
        <end position="145"/>
    </location>
</feature>
<dbReference type="Pfam" id="PF00990">
    <property type="entry name" value="GGDEF"/>
    <property type="match status" value="1"/>
</dbReference>
<organism evidence="11 12">
    <name type="scientific">Sphingomonas baiyangensis</name>
    <dbReference type="NCBI Taxonomy" id="2572576"/>
    <lineage>
        <taxon>Bacteria</taxon>
        <taxon>Pseudomonadati</taxon>
        <taxon>Pseudomonadota</taxon>
        <taxon>Alphaproteobacteria</taxon>
        <taxon>Sphingomonadales</taxon>
        <taxon>Sphingomonadaceae</taxon>
        <taxon>Sphingomonas</taxon>
    </lineage>
</organism>
<dbReference type="GO" id="GO:1902201">
    <property type="term" value="P:negative regulation of bacterial-type flagellum-dependent cell motility"/>
    <property type="evidence" value="ECO:0007669"/>
    <property type="project" value="TreeGrafter"/>
</dbReference>